<dbReference type="PANTHER" id="PTHR47235:SF1">
    <property type="entry name" value="BLR6548 PROTEIN"/>
    <property type="match status" value="1"/>
</dbReference>
<dbReference type="InterPro" id="IPR028082">
    <property type="entry name" value="Peripla_BP_I"/>
</dbReference>
<dbReference type="AlphaFoldDB" id="A0A840G3P2"/>
<dbReference type="OrthoDB" id="5297022at2"/>
<dbReference type="PANTHER" id="PTHR47235">
    <property type="entry name" value="BLR6548 PROTEIN"/>
    <property type="match status" value="1"/>
</dbReference>
<proteinExistence type="inferred from homology"/>
<dbReference type="Pfam" id="PF13458">
    <property type="entry name" value="Peripla_BP_6"/>
    <property type="match status" value="1"/>
</dbReference>
<evidence type="ECO:0000313" key="4">
    <source>
        <dbReference type="EMBL" id="MBB4245931.1"/>
    </source>
</evidence>
<comment type="similarity">
    <text evidence="1">Belongs to the leucine-binding protein family.</text>
</comment>
<dbReference type="RefSeq" id="WP_153115064.1">
    <property type="nucleotide sequence ID" value="NZ_JACIGE010000001.1"/>
</dbReference>
<dbReference type="InterPro" id="IPR028081">
    <property type="entry name" value="Leu-bd"/>
</dbReference>
<accession>A0A840G3P2</accession>
<dbReference type="SUPFAM" id="SSF53822">
    <property type="entry name" value="Periplasmic binding protein-like I"/>
    <property type="match status" value="1"/>
</dbReference>
<comment type="caution">
    <text evidence="4">The sequence shown here is derived from an EMBL/GenBank/DDBJ whole genome shotgun (WGS) entry which is preliminary data.</text>
</comment>
<dbReference type="CDD" id="cd06334">
    <property type="entry name" value="PBP1_ABC_ligand_binding-like"/>
    <property type="match status" value="1"/>
</dbReference>
<sequence length="446" mass="49101">MKTKTLSKTLVGSVIVGGLLATAVADAFAQAKEQFIGLPSYRVGAYAAGGSGVFGGWIDYMAMINERDGGVGGVKLTWEECETEYNNARGVECYERLKKKGSTGNSVFQPVSTGITYSVLDKVVADKIPMVTIGYGRTDAADGRVFPWVFPMITTYWSQATTMVKYIGSKEGGIDKLKGKKIVYLYHDSAFGKEGLSVLEKQSQKHGFSFVPLPVAHPGNEQQSQWLKIRQEKPDWVILWGWGVMNPTALKAAAKTGYPREKMVGVWWSGAEEDAIPAGDASKGFTAAGFNVAGPNYPVIKAIQDKVYKQNKGNMEDKSRIGSVYYNRGVVHGIITVEAIRTAQGKYGKRPLSGEEMRWGFEHIDIDAKRLKELGAEGFMPNLKITCADHEGSGLVKYQQWDGKQWKIVSDWIEPDREMVRGMIEESAAKYAKEKGITPRDCSKEG</sequence>
<keyword evidence="2" id="KW-0732">Signal</keyword>
<evidence type="ECO:0000256" key="2">
    <source>
        <dbReference type="ARBA" id="ARBA00022729"/>
    </source>
</evidence>
<dbReference type="EMBL" id="JACIGE010000001">
    <property type="protein sequence ID" value="MBB4245931.1"/>
    <property type="molecule type" value="Genomic_DNA"/>
</dbReference>
<protein>
    <submittedName>
        <fullName evidence="4">Branched-chain amino acid transport system substrate-binding protein</fullName>
    </submittedName>
</protein>
<dbReference type="Gene3D" id="3.40.50.2300">
    <property type="match status" value="2"/>
</dbReference>
<gene>
    <name evidence="4" type="ORF">GGD90_000280</name>
</gene>
<reference evidence="4 5" key="1">
    <citation type="submission" date="2020-08" db="EMBL/GenBank/DDBJ databases">
        <title>Genome sequencing of Purple Non-Sulfur Bacteria from various extreme environments.</title>
        <authorList>
            <person name="Mayer M."/>
        </authorList>
    </citation>
    <scope>NUCLEOTIDE SEQUENCE [LARGE SCALE GENOMIC DNA]</scope>
    <source>
        <strain evidence="4 5">2761</strain>
    </source>
</reference>
<feature type="domain" description="Leucine-binding protein" evidence="3">
    <location>
        <begin position="35"/>
        <end position="402"/>
    </location>
</feature>
<name>A0A840G3P2_RHOTE</name>
<evidence type="ECO:0000256" key="1">
    <source>
        <dbReference type="ARBA" id="ARBA00010062"/>
    </source>
</evidence>
<evidence type="ECO:0000259" key="3">
    <source>
        <dbReference type="Pfam" id="PF13458"/>
    </source>
</evidence>
<keyword evidence="5" id="KW-1185">Reference proteome</keyword>
<dbReference type="Proteomes" id="UP000587070">
    <property type="component" value="Unassembled WGS sequence"/>
</dbReference>
<evidence type="ECO:0000313" key="5">
    <source>
        <dbReference type="Proteomes" id="UP000587070"/>
    </source>
</evidence>
<organism evidence="4 5">
    <name type="scientific">Rhodocyclus tenuis</name>
    <name type="common">Rhodospirillum tenue</name>
    <dbReference type="NCBI Taxonomy" id="1066"/>
    <lineage>
        <taxon>Bacteria</taxon>
        <taxon>Pseudomonadati</taxon>
        <taxon>Pseudomonadota</taxon>
        <taxon>Betaproteobacteria</taxon>
        <taxon>Rhodocyclales</taxon>
        <taxon>Rhodocyclaceae</taxon>
        <taxon>Rhodocyclus</taxon>
    </lineage>
</organism>